<organism evidence="1 2">
    <name type="scientific">Achlya hypogyna</name>
    <name type="common">Oomycete</name>
    <name type="synonym">Protoachlya hypogyna</name>
    <dbReference type="NCBI Taxonomy" id="1202772"/>
    <lineage>
        <taxon>Eukaryota</taxon>
        <taxon>Sar</taxon>
        <taxon>Stramenopiles</taxon>
        <taxon>Oomycota</taxon>
        <taxon>Saprolegniomycetes</taxon>
        <taxon>Saprolegniales</taxon>
        <taxon>Achlyaceae</taxon>
        <taxon>Achlya</taxon>
    </lineage>
</organism>
<gene>
    <name evidence="1" type="ORF">ACHHYP_06061</name>
</gene>
<dbReference type="OrthoDB" id="74572at2759"/>
<reference evidence="1 2" key="1">
    <citation type="journal article" date="2014" name="Genome Biol. Evol.">
        <title>The secreted proteins of Achlya hypogyna and Thraustotheca clavata identify the ancestral oomycete secretome and reveal gene acquisitions by horizontal gene transfer.</title>
        <authorList>
            <person name="Misner I."/>
            <person name="Blouin N."/>
            <person name="Leonard G."/>
            <person name="Richards T.A."/>
            <person name="Lane C.E."/>
        </authorList>
    </citation>
    <scope>NUCLEOTIDE SEQUENCE [LARGE SCALE GENOMIC DNA]</scope>
    <source>
        <strain evidence="1 2">ATCC 48635</strain>
    </source>
</reference>
<sequence length="133" mass="15212">MFKAFRRSTPAESVKKSGVKSWFHAVIHKPTQAKCTCAKAAKGQRKPKQTKPKPCLYPVPVTVPRKYDGERKKSMCVGGVRVPYLPSQVNEWKQIRREFSGYAAIEEEKHTCEYCLCKSDVTHADEDDDDDEY</sequence>
<name>A0A1V9YVN4_ACHHY</name>
<dbReference type="AlphaFoldDB" id="A0A1V9YVN4"/>
<protein>
    <submittedName>
        <fullName evidence="1">Uncharacterized protein</fullName>
    </submittedName>
</protein>
<evidence type="ECO:0000313" key="1">
    <source>
        <dbReference type="EMBL" id="OQR89776.1"/>
    </source>
</evidence>
<evidence type="ECO:0000313" key="2">
    <source>
        <dbReference type="Proteomes" id="UP000243579"/>
    </source>
</evidence>
<dbReference type="EMBL" id="JNBR01000737">
    <property type="protein sequence ID" value="OQR89776.1"/>
    <property type="molecule type" value="Genomic_DNA"/>
</dbReference>
<keyword evidence="2" id="KW-1185">Reference proteome</keyword>
<comment type="caution">
    <text evidence="1">The sequence shown here is derived from an EMBL/GenBank/DDBJ whole genome shotgun (WGS) entry which is preliminary data.</text>
</comment>
<proteinExistence type="predicted"/>
<dbReference type="Proteomes" id="UP000243579">
    <property type="component" value="Unassembled WGS sequence"/>
</dbReference>
<accession>A0A1V9YVN4</accession>